<evidence type="ECO:0000313" key="2">
    <source>
        <dbReference type="Proteomes" id="UP001497480"/>
    </source>
</evidence>
<name>A0AAV1YI88_LUPLU</name>
<accession>A0AAV1YI88</accession>
<dbReference type="PANTHER" id="PTHR44743:SF10">
    <property type="entry name" value="J DOMAIN-CONTAINING PROTEIN"/>
    <property type="match status" value="1"/>
</dbReference>
<organism evidence="1 2">
    <name type="scientific">Lupinus luteus</name>
    <name type="common">European yellow lupine</name>
    <dbReference type="NCBI Taxonomy" id="3873"/>
    <lineage>
        <taxon>Eukaryota</taxon>
        <taxon>Viridiplantae</taxon>
        <taxon>Streptophyta</taxon>
        <taxon>Embryophyta</taxon>
        <taxon>Tracheophyta</taxon>
        <taxon>Spermatophyta</taxon>
        <taxon>Magnoliopsida</taxon>
        <taxon>eudicotyledons</taxon>
        <taxon>Gunneridae</taxon>
        <taxon>Pentapetalae</taxon>
        <taxon>rosids</taxon>
        <taxon>fabids</taxon>
        <taxon>Fabales</taxon>
        <taxon>Fabaceae</taxon>
        <taxon>Papilionoideae</taxon>
        <taxon>50 kb inversion clade</taxon>
        <taxon>genistoids sensu lato</taxon>
        <taxon>core genistoids</taxon>
        <taxon>Genisteae</taxon>
        <taxon>Lupinus</taxon>
    </lineage>
</organism>
<dbReference type="AlphaFoldDB" id="A0AAV1YI88"/>
<evidence type="ECO:0000313" key="1">
    <source>
        <dbReference type="EMBL" id="CAL0332698.1"/>
    </source>
</evidence>
<dbReference type="EMBL" id="CAXHTB010000024">
    <property type="protein sequence ID" value="CAL0332698.1"/>
    <property type="molecule type" value="Genomic_DNA"/>
</dbReference>
<protein>
    <submittedName>
        <fullName evidence="1">Uncharacterized protein</fullName>
    </submittedName>
</protein>
<dbReference type="Proteomes" id="UP001497480">
    <property type="component" value="Unassembled WGS sequence"/>
</dbReference>
<gene>
    <name evidence="1" type="ORF">LLUT_LOCUS33758</name>
</gene>
<reference evidence="1 2" key="1">
    <citation type="submission" date="2024-03" db="EMBL/GenBank/DDBJ databases">
        <authorList>
            <person name="Martinez-Hernandez J."/>
        </authorList>
    </citation>
    <scope>NUCLEOTIDE SEQUENCE [LARGE SCALE GENOMIC DNA]</scope>
</reference>
<dbReference type="PANTHER" id="PTHR44743">
    <property type="entry name" value="PUTATIVE, EXPRESSED-RELATED"/>
    <property type="match status" value="1"/>
</dbReference>
<proteinExistence type="predicted"/>
<keyword evidence="2" id="KW-1185">Reference proteome</keyword>
<comment type="caution">
    <text evidence="1">The sequence shown here is derived from an EMBL/GenBank/DDBJ whole genome shotgun (WGS) entry which is preliminary data.</text>
</comment>
<sequence length="112" mass="12812">MVFKVLSDPKKRTQYDVGLYDPHEEENEGFSDFVEEMVSLMAQVRSEEKVYGLEELQSMFMEMAKGFEYPSMNGEGPSVVEESGCSLKMMPFETNLTDNKGSPFQVPIFNFL</sequence>